<feature type="domain" description="CAAX prenyl protease 2/Lysostaphin resistance protein A-like" evidence="2">
    <location>
        <begin position="127"/>
        <end position="237"/>
    </location>
</feature>
<keyword evidence="1" id="KW-0812">Transmembrane</keyword>
<feature type="transmembrane region" description="Helical" evidence="1">
    <location>
        <begin position="47"/>
        <end position="64"/>
    </location>
</feature>
<evidence type="ECO:0000256" key="1">
    <source>
        <dbReference type="SAM" id="Phobius"/>
    </source>
</evidence>
<evidence type="ECO:0000313" key="4">
    <source>
        <dbReference type="Proteomes" id="UP001500751"/>
    </source>
</evidence>
<dbReference type="InterPro" id="IPR003675">
    <property type="entry name" value="Rce1/LyrA-like_dom"/>
</dbReference>
<feature type="transmembrane region" description="Helical" evidence="1">
    <location>
        <begin position="229"/>
        <end position="249"/>
    </location>
</feature>
<feature type="transmembrane region" description="Helical" evidence="1">
    <location>
        <begin position="194"/>
        <end position="217"/>
    </location>
</feature>
<keyword evidence="1" id="KW-1133">Transmembrane helix</keyword>
<feature type="transmembrane region" description="Helical" evidence="1">
    <location>
        <begin position="157"/>
        <end position="174"/>
    </location>
</feature>
<dbReference type="InterPro" id="IPR015837">
    <property type="entry name" value="UCP026622_CAAX_protease"/>
</dbReference>
<feature type="transmembrane region" description="Helical" evidence="1">
    <location>
        <begin position="84"/>
        <end position="104"/>
    </location>
</feature>
<dbReference type="Proteomes" id="UP001500751">
    <property type="component" value="Unassembled WGS sequence"/>
</dbReference>
<dbReference type="Pfam" id="PF02517">
    <property type="entry name" value="Rce1-like"/>
    <property type="match status" value="1"/>
</dbReference>
<feature type="transmembrane region" description="Helical" evidence="1">
    <location>
        <begin position="20"/>
        <end position="35"/>
    </location>
</feature>
<keyword evidence="3" id="KW-0482">Metalloprotease</keyword>
<accession>A0ABP5FWU8</accession>
<dbReference type="PIRSF" id="PIRSF026622">
    <property type="entry name" value="Proteas_026622"/>
    <property type="match status" value="1"/>
</dbReference>
<sequence length="253" mass="27452">MSTLRWLGLRLRRPLDNGPALVFAVLLLAGVNYLLHRAAWVRALPDLVVAFAVTGLFAGLAWWSGHALEELGLDRKSWPLGLKWSAIIVAGVALVYLGGAVLPATRSLFTDDRYASLTAGQVAVRVFVDVPFATVLAEEVAFRGVLFGLALRRWQPLWATAFSALMFGCWHILSSLHLNTEKPALTSLLGPSEFGAALADLGTVVFTGLGGALFCELRRRSGSLLVPMSFHWATNALGYVFGFLVRVGLVRHL</sequence>
<dbReference type="RefSeq" id="WP_344667209.1">
    <property type="nucleotide sequence ID" value="NZ_BAAAQN010000022.1"/>
</dbReference>
<evidence type="ECO:0000313" key="3">
    <source>
        <dbReference type="EMBL" id="GAA2035744.1"/>
    </source>
</evidence>
<reference evidence="4" key="1">
    <citation type="journal article" date="2019" name="Int. J. Syst. Evol. Microbiol.">
        <title>The Global Catalogue of Microorganisms (GCM) 10K type strain sequencing project: providing services to taxonomists for standard genome sequencing and annotation.</title>
        <authorList>
            <consortium name="The Broad Institute Genomics Platform"/>
            <consortium name="The Broad Institute Genome Sequencing Center for Infectious Disease"/>
            <person name="Wu L."/>
            <person name="Ma J."/>
        </authorList>
    </citation>
    <scope>NUCLEOTIDE SEQUENCE [LARGE SCALE GENOMIC DNA]</scope>
    <source>
        <strain evidence="4">JCM 16014</strain>
    </source>
</reference>
<name>A0ABP5FWU8_9ACTN</name>
<keyword evidence="3" id="KW-0645">Protease</keyword>
<keyword evidence="3" id="KW-0378">Hydrolase</keyword>
<gene>
    <name evidence="3" type="ORF">GCM10009839_40680</name>
</gene>
<dbReference type="GO" id="GO:0008237">
    <property type="term" value="F:metallopeptidase activity"/>
    <property type="evidence" value="ECO:0007669"/>
    <property type="project" value="UniProtKB-KW"/>
</dbReference>
<evidence type="ECO:0000259" key="2">
    <source>
        <dbReference type="Pfam" id="PF02517"/>
    </source>
</evidence>
<keyword evidence="1" id="KW-0472">Membrane</keyword>
<comment type="caution">
    <text evidence="3">The sequence shown here is derived from an EMBL/GenBank/DDBJ whole genome shotgun (WGS) entry which is preliminary data.</text>
</comment>
<keyword evidence="4" id="KW-1185">Reference proteome</keyword>
<proteinExistence type="predicted"/>
<protein>
    <submittedName>
        <fullName evidence="3">CPBP family intramembrane metalloprotease</fullName>
    </submittedName>
</protein>
<organism evidence="3 4">
    <name type="scientific">Catenulispora yoronensis</name>
    <dbReference type="NCBI Taxonomy" id="450799"/>
    <lineage>
        <taxon>Bacteria</taxon>
        <taxon>Bacillati</taxon>
        <taxon>Actinomycetota</taxon>
        <taxon>Actinomycetes</taxon>
        <taxon>Catenulisporales</taxon>
        <taxon>Catenulisporaceae</taxon>
        <taxon>Catenulispora</taxon>
    </lineage>
</organism>
<dbReference type="EMBL" id="BAAAQN010000022">
    <property type="protein sequence ID" value="GAA2035744.1"/>
    <property type="molecule type" value="Genomic_DNA"/>
</dbReference>